<feature type="compositionally biased region" description="Gly residues" evidence="1">
    <location>
        <begin position="25"/>
        <end position="41"/>
    </location>
</feature>
<comment type="caution">
    <text evidence="2">The sequence shown here is derived from an EMBL/GenBank/DDBJ whole genome shotgun (WGS) entry which is preliminary data.</text>
</comment>
<organism evidence="2 3">
    <name type="scientific">Streptomyces gobitricini</name>
    <dbReference type="NCBI Taxonomy" id="68211"/>
    <lineage>
        <taxon>Bacteria</taxon>
        <taxon>Bacillati</taxon>
        <taxon>Actinomycetota</taxon>
        <taxon>Actinomycetes</taxon>
        <taxon>Kitasatosporales</taxon>
        <taxon>Streptomycetaceae</taxon>
        <taxon>Streptomyces</taxon>
    </lineage>
</organism>
<evidence type="ECO:0000313" key="3">
    <source>
        <dbReference type="Proteomes" id="UP001499942"/>
    </source>
</evidence>
<evidence type="ECO:0000256" key="1">
    <source>
        <dbReference type="SAM" id="MobiDB-lite"/>
    </source>
</evidence>
<dbReference type="Proteomes" id="UP001499942">
    <property type="component" value="Unassembled WGS sequence"/>
</dbReference>
<protein>
    <submittedName>
        <fullName evidence="2">Uncharacterized protein</fullName>
    </submittedName>
</protein>
<proteinExistence type="predicted"/>
<reference evidence="3" key="1">
    <citation type="journal article" date="2019" name="Int. J. Syst. Evol. Microbiol.">
        <title>The Global Catalogue of Microorganisms (GCM) 10K type strain sequencing project: providing services to taxonomists for standard genome sequencing and annotation.</title>
        <authorList>
            <consortium name="The Broad Institute Genomics Platform"/>
            <consortium name="The Broad Institute Genome Sequencing Center for Infectious Disease"/>
            <person name="Wu L."/>
            <person name="Ma J."/>
        </authorList>
    </citation>
    <scope>NUCLEOTIDE SEQUENCE [LARGE SCALE GENOMIC DNA]</scope>
    <source>
        <strain evidence="3">JCM 5062</strain>
    </source>
</reference>
<accession>A0ABP5YSL4</accession>
<gene>
    <name evidence="2" type="ORF">GCM10010393_16640</name>
</gene>
<name>A0ABP5YSL4_9ACTN</name>
<feature type="region of interest" description="Disordered" evidence="1">
    <location>
        <begin position="1"/>
        <end position="61"/>
    </location>
</feature>
<sequence length="61" mass="5666">MRVSMASDADDAVSGADAGPVCAGTGTGTGTDSGTGTGTDAGTGVSVSTFELPCSADMPPP</sequence>
<keyword evidence="3" id="KW-1185">Reference proteome</keyword>
<evidence type="ECO:0000313" key="2">
    <source>
        <dbReference type="EMBL" id="GAA2486239.1"/>
    </source>
</evidence>
<dbReference type="EMBL" id="BAAASR010000008">
    <property type="protein sequence ID" value="GAA2486239.1"/>
    <property type="molecule type" value="Genomic_DNA"/>
</dbReference>